<feature type="region of interest" description="Disordered" evidence="6">
    <location>
        <begin position="294"/>
        <end position="315"/>
    </location>
</feature>
<dbReference type="PANTHER" id="PTHR10912">
    <property type="entry name" value="ADP-RIBOSYL CYCLASE"/>
    <property type="match status" value="1"/>
</dbReference>
<keyword evidence="2" id="KW-0808">Transferase</keyword>
<reference evidence="8" key="1">
    <citation type="journal article" date="2013" name="Genome Biol. Evol.">
        <title>Punctuated emergences of genetic and phenotypic innovations in eumetazoan, bilaterian, euteleostome, and hominidae ancestors.</title>
        <authorList>
            <person name="Wenger Y."/>
            <person name="Galliot B."/>
        </authorList>
    </citation>
    <scope>NUCLEOTIDE SEQUENCE</scope>
    <source>
        <tissue evidence="8">Whole animals</tissue>
    </source>
</reference>
<comment type="similarity">
    <text evidence="1">Belongs to the ADP-ribosyl cyclase family.</text>
</comment>
<dbReference type="Pfam" id="PF02267">
    <property type="entry name" value="Rib_hydrolayse"/>
    <property type="match status" value="1"/>
</dbReference>
<dbReference type="SUPFAM" id="SSF52309">
    <property type="entry name" value="N-(deoxy)ribosyltransferase-like"/>
    <property type="match status" value="1"/>
</dbReference>
<proteinExistence type="evidence at transcript level"/>
<gene>
    <name evidence="8" type="primary">CD38</name>
</gene>
<protein>
    <submittedName>
        <fullName evidence="8">ADP-ribosyl cyclase 1</fullName>
    </submittedName>
</protein>
<keyword evidence="7" id="KW-0732">Signal</keyword>
<evidence type="ECO:0000256" key="6">
    <source>
        <dbReference type="SAM" id="MobiDB-lite"/>
    </source>
</evidence>
<dbReference type="GO" id="GO:0016740">
    <property type="term" value="F:transferase activity"/>
    <property type="evidence" value="ECO:0007669"/>
    <property type="project" value="UniProtKB-KW"/>
</dbReference>
<organism evidence="8">
    <name type="scientific">Hydra vulgaris</name>
    <name type="common">Hydra</name>
    <name type="synonym">Hydra attenuata</name>
    <dbReference type="NCBI Taxonomy" id="6087"/>
    <lineage>
        <taxon>Eukaryota</taxon>
        <taxon>Metazoa</taxon>
        <taxon>Cnidaria</taxon>
        <taxon>Hydrozoa</taxon>
        <taxon>Hydroidolina</taxon>
        <taxon>Anthoathecata</taxon>
        <taxon>Aplanulata</taxon>
        <taxon>Hydridae</taxon>
        <taxon>Hydra</taxon>
    </lineage>
</organism>
<evidence type="ECO:0000256" key="2">
    <source>
        <dbReference type="ARBA" id="ARBA00022679"/>
    </source>
</evidence>
<dbReference type="EMBL" id="HAAD01004911">
    <property type="protein sequence ID" value="CDG71143.1"/>
    <property type="molecule type" value="mRNA"/>
</dbReference>
<feature type="chain" id="PRO_5004603840" evidence="7">
    <location>
        <begin position="24"/>
        <end position="315"/>
    </location>
</feature>
<feature type="non-terminal residue" evidence="8">
    <location>
        <position position="1"/>
    </location>
</feature>
<dbReference type="Gene3D" id="1.20.82.10">
    <property type="entry name" value="ADP Ribosyl Cyclase, Chain A, domain 1"/>
    <property type="match status" value="1"/>
</dbReference>
<dbReference type="PANTHER" id="PTHR10912:SF7">
    <property type="entry name" value="ADP-RIBOSYL CYCLASE_CYCLIC ADP-RIBOSE HYDROLASE"/>
    <property type="match status" value="1"/>
</dbReference>
<keyword evidence="3" id="KW-0378">Hydrolase</keyword>
<dbReference type="CDD" id="cd04759">
    <property type="entry name" value="Rib_hydrolase"/>
    <property type="match status" value="1"/>
</dbReference>
<keyword evidence="5" id="KW-1015">Disulfide bond</keyword>
<evidence type="ECO:0000256" key="1">
    <source>
        <dbReference type="ARBA" id="ARBA00005406"/>
    </source>
</evidence>
<sequence length="315" mass="34740">NININMKALGSFSFFLTLSIVCGMKPWEYKGSTPAIKEIILGRCAQFEEIKPQNHNQALYIDVDCAKVWSSFSNSFASKDTCKGNEITEKSYEAFFKLAASKKPLTDQALFWSGTRYIAHEYTAVQSNLYTLEDTFPGYLANELKWCGCKNCKDGIDYNSCNDSCAFSTSGPFWTTASRLLAENAKGTAYVMISGTTGSNVTAYSKTSFFGKIELPTMGKLKKVNRLVVVVVNDLGKTPKEKCGTGTVKELVGDARAAGINNVVCIDQPRDTLFLLCAKFPNAKECASMSTVETIKKDKDPKTRKSSPSEEIYKN</sequence>
<accession>T2MFX4</accession>
<dbReference type="OrthoDB" id="5945344at2759"/>
<dbReference type="InterPro" id="IPR003193">
    <property type="entry name" value="ADP-ribosyl_cyclase"/>
</dbReference>
<dbReference type="GO" id="GO:0061809">
    <property type="term" value="F:NAD+ nucleosidase activity, cyclic ADP-ribose generating"/>
    <property type="evidence" value="ECO:0007669"/>
    <property type="project" value="InterPro"/>
</dbReference>
<dbReference type="GO" id="GO:0016849">
    <property type="term" value="F:phosphorus-oxygen lyase activity"/>
    <property type="evidence" value="ECO:0007669"/>
    <property type="project" value="TreeGrafter"/>
</dbReference>
<evidence type="ECO:0000256" key="5">
    <source>
        <dbReference type="ARBA" id="ARBA00023157"/>
    </source>
</evidence>
<evidence type="ECO:0000256" key="3">
    <source>
        <dbReference type="ARBA" id="ARBA00022801"/>
    </source>
</evidence>
<dbReference type="AlphaFoldDB" id="T2MFX4"/>
<evidence type="ECO:0000256" key="7">
    <source>
        <dbReference type="SAM" id="SignalP"/>
    </source>
</evidence>
<evidence type="ECO:0000256" key="4">
    <source>
        <dbReference type="ARBA" id="ARBA00023027"/>
    </source>
</evidence>
<name>T2MFX4_HYDVU</name>
<evidence type="ECO:0000313" key="8">
    <source>
        <dbReference type="EMBL" id="CDG71143.1"/>
    </source>
</evidence>
<dbReference type="GO" id="GO:0005886">
    <property type="term" value="C:plasma membrane"/>
    <property type="evidence" value="ECO:0007669"/>
    <property type="project" value="TreeGrafter"/>
</dbReference>
<dbReference type="Gene3D" id="3.40.50.720">
    <property type="entry name" value="NAD(P)-binding Rossmann-like Domain"/>
    <property type="match status" value="1"/>
</dbReference>
<keyword evidence="4" id="KW-0520">NAD</keyword>
<feature type="signal peptide" evidence="7">
    <location>
        <begin position="1"/>
        <end position="23"/>
    </location>
</feature>